<organism evidence="7 8">
    <name type="scientific">Gemmata algarum</name>
    <dbReference type="NCBI Taxonomy" id="2975278"/>
    <lineage>
        <taxon>Bacteria</taxon>
        <taxon>Pseudomonadati</taxon>
        <taxon>Planctomycetota</taxon>
        <taxon>Planctomycetia</taxon>
        <taxon>Gemmatales</taxon>
        <taxon>Gemmataceae</taxon>
        <taxon>Gemmata</taxon>
    </lineage>
</organism>
<dbReference type="InterPro" id="IPR001787">
    <property type="entry name" value="Ribosomal_bL21"/>
</dbReference>
<keyword evidence="2 4" id="KW-0689">Ribosomal protein</keyword>
<accession>A0ABU5F748</accession>
<dbReference type="InterPro" id="IPR028909">
    <property type="entry name" value="bL21-like"/>
</dbReference>
<dbReference type="InterPro" id="IPR036164">
    <property type="entry name" value="bL21-like_sf"/>
</dbReference>
<keyword evidence="3 4" id="KW-0687">Ribonucleoprotein</keyword>
<evidence type="ECO:0000256" key="1">
    <source>
        <dbReference type="ARBA" id="ARBA00008563"/>
    </source>
</evidence>
<evidence type="ECO:0000256" key="4">
    <source>
        <dbReference type="HAMAP-Rule" id="MF_01363"/>
    </source>
</evidence>
<dbReference type="RefSeq" id="WP_261190191.1">
    <property type="nucleotide sequence ID" value="NZ_JAXBLV010000233.1"/>
</dbReference>
<comment type="similarity">
    <text evidence="1 4 5">Belongs to the bacterial ribosomal protein bL21 family.</text>
</comment>
<keyword evidence="4 5" id="KW-0694">RNA-binding</keyword>
<dbReference type="Proteomes" id="UP001272242">
    <property type="component" value="Unassembled WGS sequence"/>
</dbReference>
<keyword evidence="8" id="KW-1185">Reference proteome</keyword>
<dbReference type="SUPFAM" id="SSF141091">
    <property type="entry name" value="L21p-like"/>
    <property type="match status" value="1"/>
</dbReference>
<gene>
    <name evidence="4 7" type="primary">rplU</name>
    <name evidence="7" type="ORF">R5W23_004660</name>
</gene>
<dbReference type="NCBIfam" id="TIGR00061">
    <property type="entry name" value="L21"/>
    <property type="match status" value="1"/>
</dbReference>
<dbReference type="PANTHER" id="PTHR21349">
    <property type="entry name" value="50S RIBOSOMAL PROTEIN L21"/>
    <property type="match status" value="1"/>
</dbReference>
<evidence type="ECO:0000256" key="2">
    <source>
        <dbReference type="ARBA" id="ARBA00022980"/>
    </source>
</evidence>
<comment type="function">
    <text evidence="4 5">This protein binds to 23S rRNA in the presence of protein L20.</text>
</comment>
<proteinExistence type="inferred from homology"/>
<feature type="region of interest" description="Disordered" evidence="6">
    <location>
        <begin position="103"/>
        <end position="126"/>
    </location>
</feature>
<name>A0ABU5F748_9BACT</name>
<evidence type="ECO:0000256" key="6">
    <source>
        <dbReference type="SAM" id="MobiDB-lite"/>
    </source>
</evidence>
<evidence type="ECO:0000313" key="8">
    <source>
        <dbReference type="Proteomes" id="UP001272242"/>
    </source>
</evidence>
<sequence length="126" mass="13900">MYAIFEDGSRQYRVEPGSTVKIDFREAQLGQRLELPKVLLLSTGADTVIGRPLVEGARVLAEVIDFPRVKTLTQRLRRRKASRRLKGHTQPHVKVKITHILNAGEATPAEEPKPARSEAAPAPAAS</sequence>
<dbReference type="PANTHER" id="PTHR21349:SF0">
    <property type="entry name" value="LARGE RIBOSOMAL SUBUNIT PROTEIN BL21M"/>
    <property type="match status" value="1"/>
</dbReference>
<dbReference type="Pfam" id="PF00829">
    <property type="entry name" value="Ribosomal_L21p"/>
    <property type="match status" value="1"/>
</dbReference>
<evidence type="ECO:0000256" key="5">
    <source>
        <dbReference type="RuleBase" id="RU000562"/>
    </source>
</evidence>
<protein>
    <recommendedName>
        <fullName evidence="4">Large ribosomal subunit protein bL21</fullName>
    </recommendedName>
</protein>
<comment type="subunit">
    <text evidence="4">Part of the 50S ribosomal subunit. Contacts protein L20.</text>
</comment>
<evidence type="ECO:0000313" key="7">
    <source>
        <dbReference type="EMBL" id="MDY3563161.1"/>
    </source>
</evidence>
<dbReference type="EMBL" id="JAXBLV010000233">
    <property type="protein sequence ID" value="MDY3563161.1"/>
    <property type="molecule type" value="Genomic_DNA"/>
</dbReference>
<comment type="caution">
    <text evidence="7">The sequence shown here is derived from an EMBL/GenBank/DDBJ whole genome shotgun (WGS) entry which is preliminary data.</text>
</comment>
<dbReference type="GO" id="GO:0005840">
    <property type="term" value="C:ribosome"/>
    <property type="evidence" value="ECO:0007669"/>
    <property type="project" value="UniProtKB-KW"/>
</dbReference>
<dbReference type="HAMAP" id="MF_01363">
    <property type="entry name" value="Ribosomal_bL21"/>
    <property type="match status" value="1"/>
</dbReference>
<reference evidence="8" key="1">
    <citation type="journal article" date="2023" name="Mar. Drugs">
        <title>Gemmata algarum, a Novel Planctomycete Isolated from an Algal Mat, Displays Antimicrobial Activity.</title>
        <authorList>
            <person name="Kumar G."/>
            <person name="Kallscheuer N."/>
            <person name="Kashif M."/>
            <person name="Ahamad S."/>
            <person name="Jagadeeshwari U."/>
            <person name="Pannikurungottu S."/>
            <person name="Haufschild T."/>
            <person name="Kabuu M."/>
            <person name="Sasikala C."/>
            <person name="Jogler C."/>
            <person name="Ramana C."/>
        </authorList>
    </citation>
    <scope>NUCLEOTIDE SEQUENCE [LARGE SCALE GENOMIC DNA]</scope>
    <source>
        <strain evidence="8">JC673</strain>
    </source>
</reference>
<evidence type="ECO:0000256" key="3">
    <source>
        <dbReference type="ARBA" id="ARBA00023274"/>
    </source>
</evidence>
<keyword evidence="4 5" id="KW-0699">rRNA-binding</keyword>
<feature type="compositionally biased region" description="Low complexity" evidence="6">
    <location>
        <begin position="117"/>
        <end position="126"/>
    </location>
</feature>